<reference evidence="1 2" key="1">
    <citation type="submission" date="2024-01" db="EMBL/GenBank/DDBJ databases">
        <title>The genomes of 5 underutilized Papilionoideae crops provide insights into root nodulation and disease resistanc.</title>
        <authorList>
            <person name="Jiang F."/>
        </authorList>
    </citation>
    <scope>NUCLEOTIDE SEQUENCE [LARGE SCALE GENOMIC DNA]</scope>
    <source>
        <strain evidence="1">LVBAO_FW01</strain>
        <tissue evidence="1">Leaves</tissue>
    </source>
</reference>
<dbReference type="AlphaFoldDB" id="A0AAN9QPW7"/>
<organism evidence="1 2">
    <name type="scientific">Canavalia gladiata</name>
    <name type="common">Sword bean</name>
    <name type="synonym">Dolichos gladiatus</name>
    <dbReference type="NCBI Taxonomy" id="3824"/>
    <lineage>
        <taxon>Eukaryota</taxon>
        <taxon>Viridiplantae</taxon>
        <taxon>Streptophyta</taxon>
        <taxon>Embryophyta</taxon>
        <taxon>Tracheophyta</taxon>
        <taxon>Spermatophyta</taxon>
        <taxon>Magnoliopsida</taxon>
        <taxon>eudicotyledons</taxon>
        <taxon>Gunneridae</taxon>
        <taxon>Pentapetalae</taxon>
        <taxon>rosids</taxon>
        <taxon>fabids</taxon>
        <taxon>Fabales</taxon>
        <taxon>Fabaceae</taxon>
        <taxon>Papilionoideae</taxon>
        <taxon>50 kb inversion clade</taxon>
        <taxon>NPAAA clade</taxon>
        <taxon>indigoferoid/millettioid clade</taxon>
        <taxon>Phaseoleae</taxon>
        <taxon>Canavalia</taxon>
    </lineage>
</organism>
<proteinExistence type="predicted"/>
<evidence type="ECO:0000313" key="1">
    <source>
        <dbReference type="EMBL" id="KAK7343759.1"/>
    </source>
</evidence>
<evidence type="ECO:0000313" key="2">
    <source>
        <dbReference type="Proteomes" id="UP001367508"/>
    </source>
</evidence>
<dbReference type="Proteomes" id="UP001367508">
    <property type="component" value="Unassembled WGS sequence"/>
</dbReference>
<keyword evidence="2" id="KW-1185">Reference proteome</keyword>
<name>A0AAN9QPW7_CANGL</name>
<dbReference type="EMBL" id="JAYMYQ010000003">
    <property type="protein sequence ID" value="KAK7343759.1"/>
    <property type="molecule type" value="Genomic_DNA"/>
</dbReference>
<protein>
    <submittedName>
        <fullName evidence="1">Uncharacterized protein</fullName>
    </submittedName>
</protein>
<gene>
    <name evidence="1" type="ORF">VNO77_12775</name>
</gene>
<sequence length="135" mass="15260">MVYAWSRLDISRGINLRYIKNRKRKGSTLETTILKHGIGKGGAKKQRKKCVSNWGLGKGDIELLVVLCLCDDREGILEAKVKIVSICRIASLRTLSLVLRVMPPVSFPKFLQMKRYVFTIGSLRQFGHQQGTDRG</sequence>
<accession>A0AAN9QPW7</accession>
<comment type="caution">
    <text evidence="1">The sequence shown here is derived from an EMBL/GenBank/DDBJ whole genome shotgun (WGS) entry which is preliminary data.</text>
</comment>